<evidence type="ECO:0008006" key="3">
    <source>
        <dbReference type="Google" id="ProtNLM"/>
    </source>
</evidence>
<accession>A0A660SFN0</accession>
<evidence type="ECO:0000313" key="1">
    <source>
        <dbReference type="EMBL" id="RKX69362.1"/>
    </source>
</evidence>
<dbReference type="AlphaFoldDB" id="A0A660SFN0"/>
<dbReference type="EMBL" id="QNBD01000198">
    <property type="protein sequence ID" value="RKX69362.1"/>
    <property type="molecule type" value="Genomic_DNA"/>
</dbReference>
<proteinExistence type="predicted"/>
<organism evidence="1 2">
    <name type="scientific">candidate division TA06 bacterium</name>
    <dbReference type="NCBI Taxonomy" id="2250710"/>
    <lineage>
        <taxon>Bacteria</taxon>
        <taxon>Bacteria division TA06</taxon>
    </lineage>
</organism>
<dbReference type="PANTHER" id="PTHR38454">
    <property type="entry name" value="INTEGRAL MEMBRANE PROTEIN-RELATED"/>
    <property type="match status" value="1"/>
</dbReference>
<evidence type="ECO:0000313" key="2">
    <source>
        <dbReference type="Proteomes" id="UP000271125"/>
    </source>
</evidence>
<comment type="caution">
    <text evidence="1">The sequence shown here is derived from an EMBL/GenBank/DDBJ whole genome shotgun (WGS) entry which is preliminary data.</text>
</comment>
<feature type="non-terminal residue" evidence="1">
    <location>
        <position position="1"/>
    </location>
</feature>
<protein>
    <recommendedName>
        <fullName evidence="3">YfhO family protein</fullName>
    </recommendedName>
</protein>
<dbReference type="Pfam" id="PF09586">
    <property type="entry name" value="YfhO"/>
    <property type="match status" value="1"/>
</dbReference>
<gene>
    <name evidence="1" type="ORF">DRP43_04485</name>
</gene>
<dbReference type="PANTHER" id="PTHR38454:SF1">
    <property type="entry name" value="INTEGRAL MEMBRANE PROTEIN"/>
    <property type="match status" value="1"/>
</dbReference>
<name>A0A660SFN0_UNCT6</name>
<dbReference type="InterPro" id="IPR018580">
    <property type="entry name" value="Uncharacterised_YfhO"/>
</dbReference>
<dbReference type="Proteomes" id="UP000271125">
    <property type="component" value="Unassembled WGS sequence"/>
</dbReference>
<reference evidence="1 2" key="1">
    <citation type="submission" date="2018-06" db="EMBL/GenBank/DDBJ databases">
        <title>Extensive metabolic versatility and redundancy in microbially diverse, dynamic hydrothermal sediments.</title>
        <authorList>
            <person name="Dombrowski N."/>
            <person name="Teske A."/>
            <person name="Baker B.J."/>
        </authorList>
    </citation>
    <scope>NUCLEOTIDE SEQUENCE [LARGE SCALE GENOMIC DNA]</scope>
    <source>
        <strain evidence="1">B10_G13</strain>
    </source>
</reference>
<sequence length="301" mass="34470">DTYRINKDYIKTMPFSEFIAKSSIVSYLSDKGDIGRVLPLYWDHSGDDYLMQYQIESVGGAGSNQLKTYQKLIGAEHTVMFNPTGLINDNIASLVNAKYIITPVLPDDYSRYPVQTQNLIKSLRNFIDSDSLKQRIATIENYNIYRNDRSLERFSMIYNVKGIESDEEAITILKNSLFCVSDSAIVDGDLNIKEDGEGKIDVKKYTPNYIELNVNTTKRGLLLILNGYYPAWKAQIDGKPVKLYRADYSFQGIDMKPGEHIVKIYFKSKAEHIGFIISLLTLIFVFATIIFEIRMKKSVRR</sequence>